<dbReference type="InterPro" id="IPR029051">
    <property type="entry name" value="DUF4352"/>
</dbReference>
<keyword evidence="3" id="KW-0472">Membrane</keyword>
<evidence type="ECO:0000313" key="5">
    <source>
        <dbReference type="EMBL" id="MDR7346443.1"/>
    </source>
</evidence>
<dbReference type="InterPro" id="IPR029050">
    <property type="entry name" value="Immunoprotect_excell_Ig-like"/>
</dbReference>
<evidence type="ECO:0000256" key="1">
    <source>
        <dbReference type="ARBA" id="ARBA00022729"/>
    </source>
</evidence>
<name>A0ABU2B102_9MICC</name>
<evidence type="ECO:0000256" key="2">
    <source>
        <dbReference type="SAM" id="MobiDB-lite"/>
    </source>
</evidence>
<feature type="transmembrane region" description="Helical" evidence="3">
    <location>
        <begin position="70"/>
        <end position="92"/>
    </location>
</feature>
<gene>
    <name evidence="5" type="ORF">J2S62_000700</name>
</gene>
<feature type="transmembrane region" description="Helical" evidence="3">
    <location>
        <begin position="20"/>
        <end position="37"/>
    </location>
</feature>
<feature type="compositionally biased region" description="Basic and acidic residues" evidence="2">
    <location>
        <begin position="130"/>
        <end position="140"/>
    </location>
</feature>
<dbReference type="Proteomes" id="UP001183794">
    <property type="component" value="Unassembled WGS sequence"/>
</dbReference>
<organism evidence="5 6">
    <name type="scientific">Enteractinococcus fodinae</name>
    <dbReference type="NCBI Taxonomy" id="684663"/>
    <lineage>
        <taxon>Bacteria</taxon>
        <taxon>Bacillati</taxon>
        <taxon>Actinomycetota</taxon>
        <taxon>Actinomycetes</taxon>
        <taxon>Micrococcales</taxon>
        <taxon>Micrococcaceae</taxon>
    </lineage>
</organism>
<keyword evidence="3" id="KW-0812">Transmembrane</keyword>
<evidence type="ECO:0000256" key="3">
    <source>
        <dbReference type="SAM" id="Phobius"/>
    </source>
</evidence>
<dbReference type="RefSeq" id="WP_310171437.1">
    <property type="nucleotide sequence ID" value="NZ_BAABHE010000002.1"/>
</dbReference>
<comment type="caution">
    <text evidence="5">The sequence shown here is derived from an EMBL/GenBank/DDBJ whole genome shotgun (WGS) entry which is preliminary data.</text>
</comment>
<keyword evidence="6" id="KW-1185">Reference proteome</keyword>
<keyword evidence="1" id="KW-0732">Signal</keyword>
<dbReference type="Gene3D" id="2.60.40.1240">
    <property type="match status" value="1"/>
</dbReference>
<feature type="domain" description="DUF4352" evidence="4">
    <location>
        <begin position="145"/>
        <end position="271"/>
    </location>
</feature>
<feature type="region of interest" description="Disordered" evidence="2">
    <location>
        <begin position="103"/>
        <end position="150"/>
    </location>
</feature>
<evidence type="ECO:0000259" key="4">
    <source>
        <dbReference type="Pfam" id="PF11611"/>
    </source>
</evidence>
<dbReference type="Pfam" id="PF11611">
    <property type="entry name" value="DUF4352"/>
    <property type="match status" value="1"/>
</dbReference>
<feature type="compositionally biased region" description="Acidic residues" evidence="2">
    <location>
        <begin position="113"/>
        <end position="129"/>
    </location>
</feature>
<evidence type="ECO:0000313" key="6">
    <source>
        <dbReference type="Proteomes" id="UP001183794"/>
    </source>
</evidence>
<sequence length="278" mass="29254">MSTSTQLHPPVQEHKSRNTVGLIALITAIVGAVFAVIPGAVIIGWILLPIAFVLSIISLFMKDQKRGQGIAALIISIVGTVIGFIVFFAVVATSVDEAFSEDVEIQSPADGATEADTESDEDASTDSEEHDAPSGEEGTRDNPLALGTTVESGDWEVTVNGVDLDATDAIMSENSFNEQPADGNVYVMADVTTTYIGSDPEGETPYISIEYVSSGGNSFASHDAMVVTPNDFDSFETLYEGASTSGNIAMEVPQEDLEAGTLRVSPGLFGDAVFYAVQ</sequence>
<reference evidence="5 6" key="1">
    <citation type="submission" date="2023-07" db="EMBL/GenBank/DDBJ databases">
        <title>Sequencing the genomes of 1000 actinobacteria strains.</title>
        <authorList>
            <person name="Klenk H.-P."/>
        </authorList>
    </citation>
    <scope>NUCLEOTIDE SEQUENCE [LARGE SCALE GENOMIC DNA]</scope>
    <source>
        <strain evidence="5 6">DSM 22966</strain>
    </source>
</reference>
<feature type="transmembrane region" description="Helical" evidence="3">
    <location>
        <begin position="43"/>
        <end position="61"/>
    </location>
</feature>
<keyword evidence="3" id="KW-1133">Transmembrane helix</keyword>
<accession>A0ABU2B102</accession>
<dbReference type="EMBL" id="JAVDYJ010000001">
    <property type="protein sequence ID" value="MDR7346443.1"/>
    <property type="molecule type" value="Genomic_DNA"/>
</dbReference>
<protein>
    <recommendedName>
        <fullName evidence="4">DUF4352 domain-containing protein</fullName>
    </recommendedName>
</protein>
<proteinExistence type="predicted"/>